<organism evidence="1 2">
    <name type="scientific">Vibrio vulnificus</name>
    <dbReference type="NCBI Taxonomy" id="672"/>
    <lineage>
        <taxon>Bacteria</taxon>
        <taxon>Pseudomonadati</taxon>
        <taxon>Pseudomonadota</taxon>
        <taxon>Gammaproteobacteria</taxon>
        <taxon>Vibrionales</taxon>
        <taxon>Vibrionaceae</taxon>
        <taxon>Vibrio</taxon>
    </lineage>
</organism>
<dbReference type="EMBL" id="CP019290">
    <property type="protein sequence ID" value="AXX60224.1"/>
    <property type="molecule type" value="Genomic_DNA"/>
</dbReference>
<sequence length="50" mass="6063">MARYENIYIEFLCTLCDYQRVHFYLVGQVKSNDFWIVEFFIGSVNGFVMR</sequence>
<protein>
    <submittedName>
        <fullName evidence="1">Uncharacterized protein</fullName>
    </submittedName>
</protein>
<evidence type="ECO:0000313" key="2">
    <source>
        <dbReference type="Proteomes" id="UP000263418"/>
    </source>
</evidence>
<gene>
    <name evidence="1" type="ORF">FORC53_1885</name>
</gene>
<dbReference type="AlphaFoldDB" id="A0AAN1PNL3"/>
<evidence type="ECO:0000313" key="1">
    <source>
        <dbReference type="EMBL" id="AXX60224.1"/>
    </source>
</evidence>
<accession>A0AAN1PNL3</accession>
<dbReference type="Proteomes" id="UP000263418">
    <property type="component" value="Chromosome 1"/>
</dbReference>
<proteinExistence type="predicted"/>
<reference evidence="1 2" key="1">
    <citation type="submission" date="2017-01" db="EMBL/GenBank/DDBJ databases">
        <title>Complete Genome Sequence of Vibrio vulnificus FORC_053.</title>
        <authorList>
            <consortium name="Food-borne Pathogen Omics Research Center"/>
            <person name="Chung H.Y."/>
            <person name="Na E.J."/>
            <person name="Song J.S."/>
            <person name="Kim H."/>
            <person name="Lee J.-H."/>
            <person name="Ryu S."/>
            <person name="Choi S.H."/>
        </authorList>
    </citation>
    <scope>NUCLEOTIDE SEQUENCE [LARGE SCALE GENOMIC DNA]</scope>
    <source>
        <strain evidence="1 2">FORC_053</strain>
    </source>
</reference>
<name>A0AAN1PNL3_VIBVL</name>